<accession>A0A1R2BZX1</accession>
<feature type="compositionally biased region" description="Basic and acidic residues" evidence="3">
    <location>
        <begin position="228"/>
        <end position="247"/>
    </location>
</feature>
<dbReference type="InterPro" id="IPR042299">
    <property type="entry name" value="Ufd1-like_Nn"/>
</dbReference>
<proteinExistence type="inferred from homology"/>
<evidence type="ECO:0000259" key="5">
    <source>
        <dbReference type="Pfam" id="PF24842"/>
    </source>
</evidence>
<organism evidence="6 7">
    <name type="scientific">Stentor coeruleus</name>
    <dbReference type="NCBI Taxonomy" id="5963"/>
    <lineage>
        <taxon>Eukaryota</taxon>
        <taxon>Sar</taxon>
        <taxon>Alveolata</taxon>
        <taxon>Ciliophora</taxon>
        <taxon>Postciliodesmatophora</taxon>
        <taxon>Heterotrichea</taxon>
        <taxon>Heterotrichida</taxon>
        <taxon>Stentoridae</taxon>
        <taxon>Stentor</taxon>
    </lineage>
</organism>
<name>A0A1R2BZX1_9CILI</name>
<feature type="region of interest" description="Disordered" evidence="3">
    <location>
        <begin position="228"/>
        <end position="257"/>
    </location>
</feature>
<dbReference type="InterPro" id="IPR004854">
    <property type="entry name" value="Ufd1-like"/>
</dbReference>
<comment type="similarity">
    <text evidence="1">Belongs to the UFD1 family.</text>
</comment>
<dbReference type="GO" id="GO:0006511">
    <property type="term" value="P:ubiquitin-dependent protein catabolic process"/>
    <property type="evidence" value="ECO:0007669"/>
    <property type="project" value="InterPro"/>
</dbReference>
<dbReference type="Proteomes" id="UP000187209">
    <property type="component" value="Unassembled WGS sequence"/>
</dbReference>
<dbReference type="InterPro" id="IPR055418">
    <property type="entry name" value="UFD1_N2"/>
</dbReference>
<evidence type="ECO:0000313" key="7">
    <source>
        <dbReference type="Proteomes" id="UP000187209"/>
    </source>
</evidence>
<dbReference type="PANTHER" id="PTHR12555:SF13">
    <property type="entry name" value="UBIQUITIN RECOGNITION FACTOR IN ER-ASSOCIATED DEGRADATION PROTEIN 1"/>
    <property type="match status" value="1"/>
</dbReference>
<evidence type="ECO:0000259" key="4">
    <source>
        <dbReference type="Pfam" id="PF03152"/>
    </source>
</evidence>
<dbReference type="OrthoDB" id="422728at2759"/>
<dbReference type="Pfam" id="PF24842">
    <property type="entry name" value="UFD1_N2"/>
    <property type="match status" value="1"/>
</dbReference>
<dbReference type="EMBL" id="MPUH01000344">
    <property type="protein sequence ID" value="OMJ82342.1"/>
    <property type="molecule type" value="Genomic_DNA"/>
</dbReference>
<dbReference type="InterPro" id="IPR055417">
    <property type="entry name" value="UFD1_N1"/>
</dbReference>
<comment type="caution">
    <text evidence="6">The sequence shown here is derived from an EMBL/GenBank/DDBJ whole genome shotgun (WGS) entry which is preliminary data.</text>
</comment>
<dbReference type="Pfam" id="PF03152">
    <property type="entry name" value="UFD1_N1"/>
    <property type="match status" value="1"/>
</dbReference>
<keyword evidence="2" id="KW-0833">Ubl conjugation pathway</keyword>
<gene>
    <name evidence="6" type="ORF">SteCoe_17004</name>
</gene>
<dbReference type="GO" id="GO:0034098">
    <property type="term" value="C:VCP-NPL4-UFD1 AAA ATPase complex"/>
    <property type="evidence" value="ECO:0007669"/>
    <property type="project" value="TreeGrafter"/>
</dbReference>
<dbReference type="Gene3D" id="3.10.330.10">
    <property type="match status" value="1"/>
</dbReference>
<feature type="domain" description="Ubiquitin fusion degradation protein UFD1 N-terminal subdomain 2" evidence="5">
    <location>
        <begin position="113"/>
        <end position="188"/>
    </location>
</feature>
<evidence type="ECO:0000256" key="1">
    <source>
        <dbReference type="ARBA" id="ARBA00006043"/>
    </source>
</evidence>
<dbReference type="PANTHER" id="PTHR12555">
    <property type="entry name" value="UBIQUITIN FUSION DEGRADATON PROTEIN 1"/>
    <property type="match status" value="1"/>
</dbReference>
<dbReference type="Gene3D" id="2.40.40.50">
    <property type="entry name" value="Ubiquitin fusion degradation protein UFD1, N-terminal domain"/>
    <property type="match status" value="1"/>
</dbReference>
<evidence type="ECO:0008006" key="8">
    <source>
        <dbReference type="Google" id="ProtNLM"/>
    </source>
</evidence>
<dbReference type="GO" id="GO:0036503">
    <property type="term" value="P:ERAD pathway"/>
    <property type="evidence" value="ECO:0007669"/>
    <property type="project" value="TreeGrafter"/>
</dbReference>
<protein>
    <recommendedName>
        <fullName evidence="8">Ubiquitin fusion degradation protein</fullName>
    </recommendedName>
</protein>
<dbReference type="AlphaFoldDB" id="A0A1R2BZX1"/>
<sequence length="276" mass="31250">MDFFGLRPHHRHHQQGFIETYKAVPASFFGKEEVEKGNMIILPSSAARYILSQSSQNPMLFKITNQQLNISSNCGVLEFTAEEGYCLLPYWLMQHLGLSEGGDVLIESVTLPKGTFVKIQPHETAFIDLPNPKAVLENGLRNYLCLTKGDSIVIEFAKKRYGIDIIETRPANAIMTIQTDLQVDFAPPKDYKEEPVLKKEPSITFGKEEQKTRSGNKTITGYTLEGKKVEFTSGNKDDEEREYDPRQHRIPNGIKNAPVIVNPNYWDSMKGGRKLN</sequence>
<feature type="domain" description="Ubiquitin fusion degradation protein UFD1 N-terminal subdomain 1" evidence="4">
    <location>
        <begin position="18"/>
        <end position="112"/>
    </location>
</feature>
<evidence type="ECO:0000313" key="6">
    <source>
        <dbReference type="EMBL" id="OMJ82342.1"/>
    </source>
</evidence>
<reference evidence="6 7" key="1">
    <citation type="submission" date="2016-11" db="EMBL/GenBank/DDBJ databases">
        <title>The macronuclear genome of Stentor coeruleus: a giant cell with tiny introns.</title>
        <authorList>
            <person name="Slabodnick M."/>
            <person name="Ruby J.G."/>
            <person name="Reiff S.B."/>
            <person name="Swart E.C."/>
            <person name="Gosai S."/>
            <person name="Prabakaran S."/>
            <person name="Witkowska E."/>
            <person name="Larue G.E."/>
            <person name="Fisher S."/>
            <person name="Freeman R.M."/>
            <person name="Gunawardena J."/>
            <person name="Chu W."/>
            <person name="Stover N.A."/>
            <person name="Gregory B.D."/>
            <person name="Nowacki M."/>
            <person name="Derisi J."/>
            <person name="Roy S.W."/>
            <person name="Marshall W.F."/>
            <person name="Sood P."/>
        </authorList>
    </citation>
    <scope>NUCLEOTIDE SEQUENCE [LARGE SCALE GENOMIC DNA]</scope>
    <source>
        <strain evidence="6">WM001</strain>
    </source>
</reference>
<evidence type="ECO:0000256" key="2">
    <source>
        <dbReference type="ARBA" id="ARBA00022786"/>
    </source>
</evidence>
<evidence type="ECO:0000256" key="3">
    <source>
        <dbReference type="SAM" id="MobiDB-lite"/>
    </source>
</evidence>
<keyword evidence="7" id="KW-1185">Reference proteome</keyword>
<dbReference type="GO" id="GO:0031593">
    <property type="term" value="F:polyubiquitin modification-dependent protein binding"/>
    <property type="evidence" value="ECO:0007669"/>
    <property type="project" value="TreeGrafter"/>
</dbReference>